<evidence type="ECO:0000313" key="2">
    <source>
        <dbReference type="Proteomes" id="UP001057402"/>
    </source>
</evidence>
<keyword evidence="2" id="KW-1185">Reference proteome</keyword>
<dbReference type="EMBL" id="CM042887">
    <property type="protein sequence ID" value="KAI4330709.1"/>
    <property type="molecule type" value="Genomic_DNA"/>
</dbReference>
<evidence type="ECO:0000313" key="1">
    <source>
        <dbReference type="EMBL" id="KAI4330709.1"/>
    </source>
</evidence>
<protein>
    <submittedName>
        <fullName evidence="1">Uncharacterized protein</fullName>
    </submittedName>
</protein>
<gene>
    <name evidence="1" type="ORF">MLD38_028969</name>
</gene>
<comment type="caution">
    <text evidence="1">The sequence shown here is derived from an EMBL/GenBank/DDBJ whole genome shotgun (WGS) entry which is preliminary data.</text>
</comment>
<organism evidence="1 2">
    <name type="scientific">Melastoma candidum</name>
    <dbReference type="NCBI Taxonomy" id="119954"/>
    <lineage>
        <taxon>Eukaryota</taxon>
        <taxon>Viridiplantae</taxon>
        <taxon>Streptophyta</taxon>
        <taxon>Embryophyta</taxon>
        <taxon>Tracheophyta</taxon>
        <taxon>Spermatophyta</taxon>
        <taxon>Magnoliopsida</taxon>
        <taxon>eudicotyledons</taxon>
        <taxon>Gunneridae</taxon>
        <taxon>Pentapetalae</taxon>
        <taxon>rosids</taxon>
        <taxon>malvids</taxon>
        <taxon>Myrtales</taxon>
        <taxon>Melastomataceae</taxon>
        <taxon>Melastomatoideae</taxon>
        <taxon>Melastomateae</taxon>
        <taxon>Melastoma</taxon>
    </lineage>
</organism>
<accession>A0ACB9N508</accession>
<sequence length="911" mass="102630">MALSREIMGISLTDRSSLPGCGFGRKNPFPTTTPVGSRRKKVVRIAVAAVSEDLVKSASVSASSSAAFVVPGSSDGSKFKVRVVVTVRQKKKEDLKERIAKQVDAMADMIGRNVVLQLVSTEIDPKTKGPKKSNEAVLRDWSKKTKLKAERVHYTTEFTVGADFGIPGAITVVNKHQNEFFLETMMVEGFASGPVHFPCNSWVQASKDHPGKRIFFSNKPYLPSETPAGLKAMREEELRNQRGDGKGVRKLSDRIYDFDVYNDLGNPDRGIDFVRPTLGGPEIPYPRRCRTGRAPMDTDINAESRVEKPLPIYVPRDEQFEEIKQDTFSFGRLKAVLHNLLPFMKASISNNHDIKAFSDIDALYKEGLLLKLELKDELLQKLPFPNLARESSQGLLTYDTPMIVSKDKFAWLRDDEFARQAIAGVNPVCIERLTVFPPESKLDPEIYGDVSSALKEEQIIGHLHGMTVQQAIDENKLFIVDHHDTYLPFLDRINALDGRKSYATRTIYFLTPHGTLKPIAIELSLPPQGPSSRSKRVVTPAIDATTNWMWQLAKAHVHANDAGVHQLVNHWLRTHACLEPFILAAHRQLSTMHPLYKLLDPHMRYTLEINVLARQNLINADGVIEACFTPDRYCMEISAAAYKNFWRFDKEDLHSDLIRRGMAVPDPTQPHGLKLVLEDYPYAMDGLLVWSAIENWVRTYVGYYYPSSIVVSNDRELQAWYGESVNVGHADLRHAEWWPQLATPEDLVSILTRLIWLASAQHAALNFGQYPYAGFVPNRPPLMRRLIPHEGDPDHDNFVADPQKYYLCALPSLLQATKFMAVVDNLSTHSPDEEYLGERQQSSTWTADGDMVEAFFEFSAEVRRVEKEIERRNTDPKLRNRCGAGVIPYELLAPSSEPGVTCRGVPNSVSI</sequence>
<proteinExistence type="predicted"/>
<dbReference type="Proteomes" id="UP001057402">
    <property type="component" value="Chromosome 8"/>
</dbReference>
<name>A0ACB9N508_9MYRT</name>
<reference evidence="2" key="1">
    <citation type="journal article" date="2023" name="Front. Plant Sci.">
        <title>Chromosomal-level genome assembly of Melastoma candidum provides insights into trichome evolution.</title>
        <authorList>
            <person name="Zhong Y."/>
            <person name="Wu W."/>
            <person name="Sun C."/>
            <person name="Zou P."/>
            <person name="Liu Y."/>
            <person name="Dai S."/>
            <person name="Zhou R."/>
        </authorList>
    </citation>
    <scope>NUCLEOTIDE SEQUENCE [LARGE SCALE GENOMIC DNA]</scope>
</reference>